<keyword evidence="2" id="KW-0732">Signal</keyword>
<dbReference type="Proteomes" id="UP000580910">
    <property type="component" value="Unassembled WGS sequence"/>
</dbReference>
<protein>
    <submittedName>
        <fullName evidence="3">Uncharacterized protein</fullName>
    </submittedName>
</protein>
<dbReference type="RefSeq" id="WP_182537303.1">
    <property type="nucleotide sequence ID" value="NZ_JACGXA010000001.1"/>
</dbReference>
<comment type="caution">
    <text evidence="3">The sequence shown here is derived from an EMBL/GenBank/DDBJ whole genome shotgun (WGS) entry which is preliminary data.</text>
</comment>
<organism evidence="3 4">
    <name type="scientific">Nocardioides ginsengisegetis</name>
    <dbReference type="NCBI Taxonomy" id="661491"/>
    <lineage>
        <taxon>Bacteria</taxon>
        <taxon>Bacillati</taxon>
        <taxon>Actinomycetota</taxon>
        <taxon>Actinomycetes</taxon>
        <taxon>Propionibacteriales</taxon>
        <taxon>Nocardioidaceae</taxon>
        <taxon>Nocardioides</taxon>
    </lineage>
</organism>
<proteinExistence type="predicted"/>
<feature type="region of interest" description="Disordered" evidence="1">
    <location>
        <begin position="90"/>
        <end position="116"/>
    </location>
</feature>
<feature type="chain" id="PRO_5030576468" evidence="2">
    <location>
        <begin position="27"/>
        <end position="140"/>
    </location>
</feature>
<feature type="compositionally biased region" description="Polar residues" evidence="1">
    <location>
        <begin position="99"/>
        <end position="116"/>
    </location>
</feature>
<name>A0A7W3IXY9_9ACTN</name>
<accession>A0A7W3IXY9</accession>
<sequence>MLKTRLAAVGFAAATLVATSAGVASADPVNAKNALPLHIVCNNGHTYSGVSNGDGNFTPAHDLGSNAVLIPVSFGAITFTVKDAQGHILDQETDPPASKGSSAKNPGATTSCSFSGGATAPDGTSFSIVGTVVGMVTPLR</sequence>
<keyword evidence="4" id="KW-1185">Reference proteome</keyword>
<dbReference type="AlphaFoldDB" id="A0A7W3IXY9"/>
<feature type="signal peptide" evidence="2">
    <location>
        <begin position="1"/>
        <end position="26"/>
    </location>
</feature>
<reference evidence="3 4" key="1">
    <citation type="submission" date="2020-07" db="EMBL/GenBank/DDBJ databases">
        <title>Sequencing the genomes of 1000 actinobacteria strains.</title>
        <authorList>
            <person name="Klenk H.-P."/>
        </authorList>
    </citation>
    <scope>NUCLEOTIDE SEQUENCE [LARGE SCALE GENOMIC DNA]</scope>
    <source>
        <strain evidence="3 4">DSM 21349</strain>
    </source>
</reference>
<dbReference type="EMBL" id="JACGXA010000001">
    <property type="protein sequence ID" value="MBA8802703.1"/>
    <property type="molecule type" value="Genomic_DNA"/>
</dbReference>
<evidence type="ECO:0000313" key="4">
    <source>
        <dbReference type="Proteomes" id="UP000580910"/>
    </source>
</evidence>
<gene>
    <name evidence="3" type="ORF">FB382_000994</name>
</gene>
<evidence type="ECO:0000256" key="1">
    <source>
        <dbReference type="SAM" id="MobiDB-lite"/>
    </source>
</evidence>
<evidence type="ECO:0000256" key="2">
    <source>
        <dbReference type="SAM" id="SignalP"/>
    </source>
</evidence>
<evidence type="ECO:0000313" key="3">
    <source>
        <dbReference type="EMBL" id="MBA8802703.1"/>
    </source>
</evidence>